<dbReference type="SMART" id="SM00388">
    <property type="entry name" value="HisKA"/>
    <property type="match status" value="1"/>
</dbReference>
<feature type="transmembrane region" description="Helical" evidence="8">
    <location>
        <begin position="190"/>
        <end position="211"/>
    </location>
</feature>
<dbReference type="PROSITE" id="PS50109">
    <property type="entry name" value="HIS_KIN"/>
    <property type="match status" value="1"/>
</dbReference>
<keyword evidence="8" id="KW-0812">Transmembrane</keyword>
<dbReference type="InterPro" id="IPR005467">
    <property type="entry name" value="His_kinase_dom"/>
</dbReference>
<dbReference type="FunFam" id="3.30.565.10:FF:000006">
    <property type="entry name" value="Sensor histidine kinase WalK"/>
    <property type="match status" value="1"/>
</dbReference>
<evidence type="ECO:0000256" key="1">
    <source>
        <dbReference type="ARBA" id="ARBA00000085"/>
    </source>
</evidence>
<comment type="caution">
    <text evidence="10">The sequence shown here is derived from an EMBL/GenBank/DDBJ whole genome shotgun (WGS) entry which is preliminary data.</text>
</comment>
<dbReference type="EMBL" id="VJXY01000002">
    <property type="protein sequence ID" value="MBD6614836.1"/>
    <property type="molecule type" value="Genomic_DNA"/>
</dbReference>
<evidence type="ECO:0000259" key="9">
    <source>
        <dbReference type="PROSITE" id="PS50109"/>
    </source>
</evidence>
<feature type="domain" description="Histidine kinase" evidence="9">
    <location>
        <begin position="227"/>
        <end position="446"/>
    </location>
</feature>
<dbReference type="InterPro" id="IPR036097">
    <property type="entry name" value="HisK_dim/P_sf"/>
</dbReference>
<dbReference type="SMART" id="SM00387">
    <property type="entry name" value="HATPase_c"/>
    <property type="match status" value="1"/>
</dbReference>
<evidence type="ECO:0000256" key="3">
    <source>
        <dbReference type="ARBA" id="ARBA00022553"/>
    </source>
</evidence>
<dbReference type="GO" id="GO:0000155">
    <property type="term" value="F:phosphorelay sensor kinase activity"/>
    <property type="evidence" value="ECO:0007669"/>
    <property type="project" value="InterPro"/>
</dbReference>
<dbReference type="CDD" id="cd00075">
    <property type="entry name" value="HATPase"/>
    <property type="match status" value="1"/>
</dbReference>
<reference evidence="10" key="1">
    <citation type="submission" date="2019-07" db="EMBL/GenBank/DDBJ databases">
        <title>Toxilogical consequences of a new and cryptic species of cyanobacteria (Komarekiella delphini-convector) recovered from the epidermis of a bottlenose dolphin and 1500 ft. in the air.</title>
        <authorList>
            <person name="Brown A.O."/>
            <person name="Dvorak P."/>
            <person name="Villanueva C.D."/>
            <person name="Foss A.J."/>
            <person name="Garvey A.D."/>
            <person name="Gibson Q.A."/>
            <person name="Johansen J.R."/>
            <person name="Casamatta D.A."/>
        </authorList>
    </citation>
    <scope>NUCLEOTIDE SEQUENCE</scope>
    <source>
        <strain evidence="10">SJRDD-AB1</strain>
    </source>
</reference>
<name>A0AA40VQ50_9NOST</name>
<dbReference type="PANTHER" id="PTHR45453">
    <property type="entry name" value="PHOSPHATE REGULON SENSOR PROTEIN PHOR"/>
    <property type="match status" value="1"/>
</dbReference>
<dbReference type="EC" id="2.7.13.3" evidence="2"/>
<dbReference type="Pfam" id="PF02518">
    <property type="entry name" value="HATPase_c"/>
    <property type="match status" value="1"/>
</dbReference>
<dbReference type="CDD" id="cd00082">
    <property type="entry name" value="HisKA"/>
    <property type="match status" value="1"/>
</dbReference>
<evidence type="ECO:0000313" key="10">
    <source>
        <dbReference type="EMBL" id="MBD6614836.1"/>
    </source>
</evidence>
<dbReference type="SUPFAM" id="SSF55874">
    <property type="entry name" value="ATPase domain of HSP90 chaperone/DNA topoisomerase II/histidine kinase"/>
    <property type="match status" value="1"/>
</dbReference>
<keyword evidence="3" id="KW-0597">Phosphoprotein</keyword>
<accession>A0AA40VQ50</accession>
<keyword evidence="6" id="KW-0902">Two-component regulatory system</keyword>
<dbReference type="GO" id="GO:0005886">
    <property type="term" value="C:plasma membrane"/>
    <property type="evidence" value="ECO:0007669"/>
    <property type="project" value="TreeGrafter"/>
</dbReference>
<evidence type="ECO:0000256" key="6">
    <source>
        <dbReference type="ARBA" id="ARBA00023012"/>
    </source>
</evidence>
<dbReference type="InterPro" id="IPR041610">
    <property type="entry name" value="ArlS_N"/>
</dbReference>
<comment type="catalytic activity">
    <reaction evidence="1">
        <text>ATP + protein L-histidine = ADP + protein N-phospho-L-histidine.</text>
        <dbReference type="EC" id="2.7.13.3"/>
    </reaction>
</comment>
<organism evidence="10 11">
    <name type="scientific">Komarekiella delphini-convector SJRDD-AB1</name>
    <dbReference type="NCBI Taxonomy" id="2593771"/>
    <lineage>
        <taxon>Bacteria</taxon>
        <taxon>Bacillati</taxon>
        <taxon>Cyanobacteriota</taxon>
        <taxon>Cyanophyceae</taxon>
        <taxon>Nostocales</taxon>
        <taxon>Nostocaceae</taxon>
        <taxon>Komarekiella</taxon>
        <taxon>Komarekiella delphini-convector</taxon>
    </lineage>
</organism>
<dbReference type="PANTHER" id="PTHR45453:SF1">
    <property type="entry name" value="PHOSPHATE REGULON SENSOR PROTEIN PHOR"/>
    <property type="match status" value="1"/>
</dbReference>
<dbReference type="Gene3D" id="3.30.565.10">
    <property type="entry name" value="Histidine kinase-like ATPase, C-terminal domain"/>
    <property type="match status" value="1"/>
</dbReference>
<evidence type="ECO:0000256" key="7">
    <source>
        <dbReference type="ARBA" id="ARBA00055745"/>
    </source>
</evidence>
<evidence type="ECO:0000313" key="11">
    <source>
        <dbReference type="Proteomes" id="UP001165986"/>
    </source>
</evidence>
<dbReference type="NCBIfam" id="NF041735">
    <property type="entry name" value="hist_kin_RppB"/>
    <property type="match status" value="1"/>
</dbReference>
<dbReference type="InterPro" id="IPR003661">
    <property type="entry name" value="HisK_dim/P_dom"/>
</dbReference>
<dbReference type="Pfam" id="PF18719">
    <property type="entry name" value="ArlS_N"/>
    <property type="match status" value="1"/>
</dbReference>
<evidence type="ECO:0000256" key="5">
    <source>
        <dbReference type="ARBA" id="ARBA00022777"/>
    </source>
</evidence>
<keyword evidence="5 10" id="KW-0418">Kinase</keyword>
<dbReference type="GO" id="GO:0016036">
    <property type="term" value="P:cellular response to phosphate starvation"/>
    <property type="evidence" value="ECO:0007669"/>
    <property type="project" value="TreeGrafter"/>
</dbReference>
<dbReference type="PRINTS" id="PR00344">
    <property type="entry name" value="BCTRLSENSOR"/>
</dbReference>
<dbReference type="Pfam" id="PF00512">
    <property type="entry name" value="HisKA"/>
    <property type="match status" value="1"/>
</dbReference>
<dbReference type="InterPro" id="IPR036890">
    <property type="entry name" value="HATPase_C_sf"/>
</dbReference>
<keyword evidence="8" id="KW-0472">Membrane</keyword>
<gene>
    <name evidence="10" type="ORF">FNW02_02925</name>
</gene>
<dbReference type="AlphaFoldDB" id="A0AA40VQ50"/>
<proteinExistence type="predicted"/>
<protein>
    <recommendedName>
        <fullName evidence="2">histidine kinase</fullName>
        <ecNumber evidence="2">2.7.13.3</ecNumber>
    </recommendedName>
</protein>
<dbReference type="Proteomes" id="UP001165986">
    <property type="component" value="Unassembled WGS sequence"/>
</dbReference>
<evidence type="ECO:0000256" key="8">
    <source>
        <dbReference type="SAM" id="Phobius"/>
    </source>
</evidence>
<sequence>MNQNKLFQQTRLRLALWYALVMAVILSLCGFGIYRAISHTHWMTLDRELESVAGTLHDSIELKLQQPGELEPVIQKLLPNICVVGTSCIQEQLSSKRHILSAINQGNYYVRFFDNYGRLIAIAGTYPEGLPLVFNKELWQTLKDSKGHFYHQISLVLHTQENRDWGYIQVGRSLADFNSYLVAVKLTLGLGLPIIMILVGVASWWLALLAMQPIYRSYRQIQQFTADAAHELRTPLAATQATVESALMMSQLDEIETRDILQTLQRQNQRLTTLVTDLLLLTRLDRQSVPMQQDICCLDDIVNDLIEEFAALAIAAGVTLTSSVQVSTPLNVIGNADQLYRLFSNLIINAIQYTLPTGKVTVCLDRCNHYAVIQIQDTGIGIPQQEITRIFDRFYRVNSHRSRSTGGSGLGLAIAQAIIQAHHGSIDVQSEFGKGSTFTIKLPFDIRPLDSVRSIYPFKILYYRLHH</sequence>
<dbReference type="InterPro" id="IPR049835">
    <property type="entry name" value="RppB"/>
</dbReference>
<keyword evidence="4" id="KW-0808">Transferase</keyword>
<evidence type="ECO:0000256" key="4">
    <source>
        <dbReference type="ARBA" id="ARBA00022679"/>
    </source>
</evidence>
<dbReference type="GO" id="GO:0004721">
    <property type="term" value="F:phosphoprotein phosphatase activity"/>
    <property type="evidence" value="ECO:0007669"/>
    <property type="project" value="TreeGrafter"/>
</dbReference>
<dbReference type="RefSeq" id="WP_191756101.1">
    <property type="nucleotide sequence ID" value="NZ_VJXY01000002.1"/>
</dbReference>
<dbReference type="InterPro" id="IPR050351">
    <property type="entry name" value="BphY/WalK/GraS-like"/>
</dbReference>
<evidence type="ECO:0000256" key="2">
    <source>
        <dbReference type="ARBA" id="ARBA00012438"/>
    </source>
</evidence>
<feature type="transmembrane region" description="Helical" evidence="8">
    <location>
        <begin position="12"/>
        <end position="37"/>
    </location>
</feature>
<dbReference type="Gene3D" id="1.10.287.130">
    <property type="match status" value="1"/>
</dbReference>
<keyword evidence="11" id="KW-1185">Reference proteome</keyword>
<dbReference type="InterPro" id="IPR004358">
    <property type="entry name" value="Sig_transdc_His_kin-like_C"/>
</dbReference>
<dbReference type="SUPFAM" id="SSF47384">
    <property type="entry name" value="Homodimeric domain of signal transducing histidine kinase"/>
    <property type="match status" value="1"/>
</dbReference>
<dbReference type="InterPro" id="IPR003594">
    <property type="entry name" value="HATPase_dom"/>
</dbReference>
<keyword evidence="8" id="KW-1133">Transmembrane helix</keyword>
<comment type="function">
    <text evidence="7">Photoreceptor which exists in two forms that are reversibly interconvertible by light: the R form that absorbs maximally in the red region of the spectrum and the FR form that absorbs maximally in the far-red region.</text>
</comment>